<keyword evidence="2" id="KW-0808">Transferase</keyword>
<dbReference type="GO" id="GO:0016747">
    <property type="term" value="F:acyltransferase activity, transferring groups other than amino-acyl groups"/>
    <property type="evidence" value="ECO:0007669"/>
    <property type="project" value="InterPro"/>
</dbReference>
<dbReference type="Pfam" id="PF00583">
    <property type="entry name" value="Acetyltransf_1"/>
    <property type="match status" value="1"/>
</dbReference>
<dbReference type="EMBL" id="VFOQ01000001">
    <property type="protein sequence ID" value="TQL61409.1"/>
    <property type="molecule type" value="Genomic_DNA"/>
</dbReference>
<evidence type="ECO:0000259" key="1">
    <source>
        <dbReference type="PROSITE" id="PS51186"/>
    </source>
</evidence>
<protein>
    <submittedName>
        <fullName evidence="2">Acetyltransferase (GNAT) family protein</fullName>
    </submittedName>
</protein>
<dbReference type="PANTHER" id="PTHR42791">
    <property type="entry name" value="GNAT FAMILY ACETYLTRANSFERASE"/>
    <property type="match status" value="1"/>
</dbReference>
<sequence>MEDGPRVASPEDAGTVTGLVVGAFFDDPTWSWAFPDPRARREQHRAFWGLFVEGALRHDWVWLAAGDVATSIWIPPGRSDMSEEQEARMEALLPDILGPGADRVSEALELFEAAHPRDEPHYYLSLLATDPAQRGHGYGLALLADNLRVIDAEGASAYLEASNPANVALYERYGFAQVGAFDLPDGGPTVHTMWRSPRHAR</sequence>
<dbReference type="PANTHER" id="PTHR42791:SF1">
    <property type="entry name" value="N-ACETYLTRANSFERASE DOMAIN-CONTAINING PROTEIN"/>
    <property type="match status" value="1"/>
</dbReference>
<reference evidence="2 3" key="1">
    <citation type="submission" date="2019-06" db="EMBL/GenBank/DDBJ databases">
        <title>Sequencing the genomes of 1000 actinobacteria strains.</title>
        <authorList>
            <person name="Klenk H.-P."/>
        </authorList>
    </citation>
    <scope>NUCLEOTIDE SEQUENCE [LARGE SCALE GENOMIC DNA]</scope>
    <source>
        <strain evidence="2 3">DSM 18082</strain>
    </source>
</reference>
<feature type="domain" description="N-acetyltransferase" evidence="1">
    <location>
        <begin position="113"/>
        <end position="199"/>
    </location>
</feature>
<name>A0A542ZMB6_9MICO</name>
<evidence type="ECO:0000313" key="2">
    <source>
        <dbReference type="EMBL" id="TQL61409.1"/>
    </source>
</evidence>
<evidence type="ECO:0000313" key="3">
    <source>
        <dbReference type="Proteomes" id="UP000319514"/>
    </source>
</evidence>
<dbReference type="SUPFAM" id="SSF55729">
    <property type="entry name" value="Acyl-CoA N-acyltransferases (Nat)"/>
    <property type="match status" value="1"/>
</dbReference>
<gene>
    <name evidence="2" type="ORF">FB474_2818</name>
</gene>
<dbReference type="Proteomes" id="UP000319514">
    <property type="component" value="Unassembled WGS sequence"/>
</dbReference>
<dbReference type="PROSITE" id="PS51186">
    <property type="entry name" value="GNAT"/>
    <property type="match status" value="1"/>
</dbReference>
<dbReference type="RefSeq" id="WP_221632537.1">
    <property type="nucleotide sequence ID" value="NZ_BAAAKX010000001.1"/>
</dbReference>
<comment type="caution">
    <text evidence="2">The sequence shown here is derived from an EMBL/GenBank/DDBJ whole genome shotgun (WGS) entry which is preliminary data.</text>
</comment>
<organism evidence="2 3">
    <name type="scientific">Oryzihumus leptocrescens</name>
    <dbReference type="NCBI Taxonomy" id="297536"/>
    <lineage>
        <taxon>Bacteria</taxon>
        <taxon>Bacillati</taxon>
        <taxon>Actinomycetota</taxon>
        <taxon>Actinomycetes</taxon>
        <taxon>Micrococcales</taxon>
        <taxon>Intrasporangiaceae</taxon>
        <taxon>Oryzihumus</taxon>
    </lineage>
</organism>
<dbReference type="CDD" id="cd04301">
    <property type="entry name" value="NAT_SF"/>
    <property type="match status" value="1"/>
</dbReference>
<accession>A0A542ZMB6</accession>
<proteinExistence type="predicted"/>
<dbReference type="Gene3D" id="3.40.630.30">
    <property type="match status" value="1"/>
</dbReference>
<dbReference type="AlphaFoldDB" id="A0A542ZMB6"/>
<dbReference type="InterPro" id="IPR052523">
    <property type="entry name" value="Trichothecene_AcTrans"/>
</dbReference>
<dbReference type="InterPro" id="IPR000182">
    <property type="entry name" value="GNAT_dom"/>
</dbReference>
<keyword evidence="3" id="KW-1185">Reference proteome</keyword>
<dbReference type="InterPro" id="IPR016181">
    <property type="entry name" value="Acyl_CoA_acyltransferase"/>
</dbReference>